<proteinExistence type="predicted"/>
<feature type="region of interest" description="Disordered" evidence="1">
    <location>
        <begin position="71"/>
        <end position="93"/>
    </location>
</feature>
<dbReference type="EMBL" id="BMAT01002239">
    <property type="protein sequence ID" value="GFS02454.1"/>
    <property type="molecule type" value="Genomic_DNA"/>
</dbReference>
<name>A0AAV4I019_9GAST</name>
<protein>
    <submittedName>
        <fullName evidence="2">Uncharacterized protein</fullName>
    </submittedName>
</protein>
<reference evidence="2 3" key="1">
    <citation type="journal article" date="2021" name="Elife">
        <title>Chloroplast acquisition without the gene transfer in kleptoplastic sea slugs, Plakobranchus ocellatus.</title>
        <authorList>
            <person name="Maeda T."/>
            <person name="Takahashi S."/>
            <person name="Yoshida T."/>
            <person name="Shimamura S."/>
            <person name="Takaki Y."/>
            <person name="Nagai Y."/>
            <person name="Toyoda A."/>
            <person name="Suzuki Y."/>
            <person name="Arimoto A."/>
            <person name="Ishii H."/>
            <person name="Satoh N."/>
            <person name="Nishiyama T."/>
            <person name="Hasebe M."/>
            <person name="Maruyama T."/>
            <person name="Minagawa J."/>
            <person name="Obokata J."/>
            <person name="Shigenobu S."/>
        </authorList>
    </citation>
    <scope>NUCLEOTIDE SEQUENCE [LARGE SCALE GENOMIC DNA]</scope>
</reference>
<evidence type="ECO:0000313" key="2">
    <source>
        <dbReference type="EMBL" id="GFS02454.1"/>
    </source>
</evidence>
<dbReference type="AlphaFoldDB" id="A0AAV4I019"/>
<feature type="compositionally biased region" description="Low complexity" evidence="1">
    <location>
        <begin position="73"/>
        <end position="88"/>
    </location>
</feature>
<organism evidence="2 3">
    <name type="scientific">Elysia marginata</name>
    <dbReference type="NCBI Taxonomy" id="1093978"/>
    <lineage>
        <taxon>Eukaryota</taxon>
        <taxon>Metazoa</taxon>
        <taxon>Spiralia</taxon>
        <taxon>Lophotrochozoa</taxon>
        <taxon>Mollusca</taxon>
        <taxon>Gastropoda</taxon>
        <taxon>Heterobranchia</taxon>
        <taxon>Euthyneura</taxon>
        <taxon>Panpulmonata</taxon>
        <taxon>Sacoglossa</taxon>
        <taxon>Placobranchoidea</taxon>
        <taxon>Plakobranchidae</taxon>
        <taxon>Elysia</taxon>
    </lineage>
</organism>
<evidence type="ECO:0000256" key="1">
    <source>
        <dbReference type="SAM" id="MobiDB-lite"/>
    </source>
</evidence>
<dbReference type="Proteomes" id="UP000762676">
    <property type="component" value="Unassembled WGS sequence"/>
</dbReference>
<sequence>MMGNWKFVTQRKHSTHTITTIITHPTTTQIPALYPYRYYNHYTPGDHAKTSTPPIPPLQPLHTRRLHQHQHSTHTITTTITHPASTPTPAAPHPYRYYNHTPPAITLTPALHPYHRYQTNITLALFVFSQSLEFVEGPPF</sequence>
<evidence type="ECO:0000313" key="3">
    <source>
        <dbReference type="Proteomes" id="UP000762676"/>
    </source>
</evidence>
<accession>A0AAV4I019</accession>
<gene>
    <name evidence="2" type="ORF">ElyMa_001123700</name>
</gene>
<comment type="caution">
    <text evidence="2">The sequence shown here is derived from an EMBL/GenBank/DDBJ whole genome shotgun (WGS) entry which is preliminary data.</text>
</comment>
<keyword evidence="3" id="KW-1185">Reference proteome</keyword>